<dbReference type="Proteomes" id="UP000683360">
    <property type="component" value="Unassembled WGS sequence"/>
</dbReference>
<dbReference type="OrthoDB" id="6043467at2759"/>
<dbReference type="PANTHER" id="PTHR25462:SF296">
    <property type="entry name" value="MEIOTIC P26, ISOFORM F"/>
    <property type="match status" value="1"/>
</dbReference>
<dbReference type="PROSITE" id="PS50119">
    <property type="entry name" value="ZF_BBOX"/>
    <property type="match status" value="1"/>
</dbReference>
<dbReference type="InterPro" id="IPR000315">
    <property type="entry name" value="Znf_B-box"/>
</dbReference>
<keyword evidence="1" id="KW-0862">Zinc</keyword>
<dbReference type="AlphaFoldDB" id="A0A8S3RUA2"/>
<accession>A0A8S3RUA2</accession>
<dbReference type="InterPro" id="IPR047153">
    <property type="entry name" value="TRIM45/56/19-like"/>
</dbReference>
<dbReference type="SMART" id="SM00336">
    <property type="entry name" value="BBOX"/>
    <property type="match status" value="2"/>
</dbReference>
<evidence type="ECO:0000313" key="4">
    <source>
        <dbReference type="Proteomes" id="UP000683360"/>
    </source>
</evidence>
<dbReference type="PANTHER" id="PTHR25462">
    <property type="entry name" value="BONUS, ISOFORM C-RELATED"/>
    <property type="match status" value="1"/>
</dbReference>
<proteinExistence type="predicted"/>
<feature type="domain" description="B box-type" evidence="2">
    <location>
        <begin position="3"/>
        <end position="53"/>
    </location>
</feature>
<name>A0A8S3RUA2_MYTED</name>
<comment type="caution">
    <text evidence="3">The sequence shown here is derived from an EMBL/GenBank/DDBJ whole genome shotgun (WGS) entry which is preliminary data.</text>
</comment>
<dbReference type="EMBL" id="CAJPWZ010001292">
    <property type="protein sequence ID" value="CAG2212223.1"/>
    <property type="molecule type" value="Genomic_DNA"/>
</dbReference>
<dbReference type="SUPFAM" id="SSF63829">
    <property type="entry name" value="Calcium-dependent phosphotriesterase"/>
    <property type="match status" value="1"/>
</dbReference>
<dbReference type="Gene3D" id="2.120.10.30">
    <property type="entry name" value="TolB, C-terminal domain"/>
    <property type="match status" value="1"/>
</dbReference>
<dbReference type="CDD" id="cd19757">
    <property type="entry name" value="Bbox1"/>
    <property type="match status" value="1"/>
</dbReference>
<reference evidence="3" key="1">
    <citation type="submission" date="2021-03" db="EMBL/GenBank/DDBJ databases">
        <authorList>
            <person name="Bekaert M."/>
        </authorList>
    </citation>
    <scope>NUCLEOTIDE SEQUENCE</scope>
</reference>
<evidence type="ECO:0000313" key="3">
    <source>
        <dbReference type="EMBL" id="CAG2212223.1"/>
    </source>
</evidence>
<dbReference type="GO" id="GO:0008270">
    <property type="term" value="F:zinc ion binding"/>
    <property type="evidence" value="ECO:0007669"/>
    <property type="project" value="UniProtKB-KW"/>
</dbReference>
<keyword evidence="1" id="KW-0479">Metal-binding</keyword>
<dbReference type="GO" id="GO:0061630">
    <property type="term" value="F:ubiquitin protein ligase activity"/>
    <property type="evidence" value="ECO:0007669"/>
    <property type="project" value="TreeGrafter"/>
</dbReference>
<evidence type="ECO:0000256" key="1">
    <source>
        <dbReference type="PROSITE-ProRule" id="PRU00024"/>
    </source>
</evidence>
<gene>
    <name evidence="3" type="ORF">MEDL_26163</name>
</gene>
<organism evidence="3 4">
    <name type="scientific">Mytilus edulis</name>
    <name type="common">Blue mussel</name>
    <dbReference type="NCBI Taxonomy" id="6550"/>
    <lineage>
        <taxon>Eukaryota</taxon>
        <taxon>Metazoa</taxon>
        <taxon>Spiralia</taxon>
        <taxon>Lophotrochozoa</taxon>
        <taxon>Mollusca</taxon>
        <taxon>Bivalvia</taxon>
        <taxon>Autobranchia</taxon>
        <taxon>Pteriomorphia</taxon>
        <taxon>Mytilida</taxon>
        <taxon>Mytiloidea</taxon>
        <taxon>Mytilidae</taxon>
        <taxon>Mytilinae</taxon>
        <taxon>Mytilus</taxon>
    </lineage>
</organism>
<keyword evidence="4" id="KW-1185">Reference proteome</keyword>
<evidence type="ECO:0000259" key="2">
    <source>
        <dbReference type="PROSITE" id="PS50119"/>
    </source>
</evidence>
<dbReference type="SUPFAM" id="SSF57845">
    <property type="entry name" value="B-box zinc-binding domain"/>
    <property type="match status" value="1"/>
</dbReference>
<dbReference type="InterPro" id="IPR011042">
    <property type="entry name" value="6-blade_b-propeller_TolB-like"/>
</dbReference>
<dbReference type="Gene3D" id="3.30.160.60">
    <property type="entry name" value="Classic Zinc Finger"/>
    <property type="match status" value="1"/>
</dbReference>
<protein>
    <recommendedName>
        <fullName evidence="2">B box-type domain-containing protein</fullName>
    </recommendedName>
</protein>
<keyword evidence="1" id="KW-0863">Zinc-finger</keyword>
<dbReference type="GO" id="GO:0005654">
    <property type="term" value="C:nucleoplasm"/>
    <property type="evidence" value="ECO:0007669"/>
    <property type="project" value="TreeGrafter"/>
</dbReference>
<sequence>MATNSAYCNICELRHLSNLSTHWCPECEQSLCPECKEHHGVVKIVRNHKLIPIEDYNKLPPFLSELRQSCQEHNENYQLYCPTHETCICYKCIKLHGKCEAVPLDDMLKDIKTSEMYKDLEQTMIDMLENTKEIKNDRQVNISDIETEKEKQLEEISQMRFLVNNHFDKLEKKLKLEVEETVIQTTEKIRKTILFVQETEQKVSKNIADLNDIRSCASELQTFLGMKEMQNRITENEKSMQSLLDDGLLQQMVLKSVVDTSIGYCLYEIKVFGSVEILTKQEMVSLRKRKNKQAQLLAVQKPKSIQDITLNRVQSLTSDGGGAIRGCYVTPENHLLLTHHARSKLSLMDFHGSCLSSISIENSDAYDVACLDDNNVAVTTGNSSCGGINIIHLPSRKRMKFIQLPGNSSSIASNNEKMFCVVENKGIYQIDKRDYKTLIFIKGKLPFESFVVTSEDKIYYSNDTCSVICTNKSGEPLWTFNYKSVMVHPRGGAFDKNGNLYITGESSDNVVVLSSDGKFHREILMGSDGLRLPSAIFFYKDENRLIVSSGYTNILIFKISQERI</sequence>